<dbReference type="EMBL" id="CM001223">
    <property type="protein sequence ID" value="AES81227.2"/>
    <property type="molecule type" value="Genomic_DNA"/>
</dbReference>
<accession>G7KQT7</accession>
<dbReference type="EnsemblPlants" id="AES81227">
    <property type="protein sequence ID" value="AES81227"/>
    <property type="gene ID" value="MTR_7g089990"/>
</dbReference>
<dbReference type="PaxDb" id="3880-AES81227"/>
<dbReference type="PANTHER" id="PTHR31286:SF153">
    <property type="entry name" value="DUF4283 DOMAIN PROTEIN"/>
    <property type="match status" value="1"/>
</dbReference>
<evidence type="ECO:0000313" key="3">
    <source>
        <dbReference type="Proteomes" id="UP000002051"/>
    </source>
</evidence>
<dbReference type="Proteomes" id="UP000002051">
    <property type="component" value="Unassembled WGS sequence"/>
</dbReference>
<reference evidence="2" key="3">
    <citation type="submission" date="2015-04" db="UniProtKB">
        <authorList>
            <consortium name="EnsemblPlants"/>
        </authorList>
    </citation>
    <scope>IDENTIFICATION</scope>
    <source>
        <strain evidence="2">cv. Jemalong A17</strain>
    </source>
</reference>
<reference evidence="1 3" key="1">
    <citation type="journal article" date="2011" name="Nature">
        <title>The Medicago genome provides insight into the evolution of rhizobial symbioses.</title>
        <authorList>
            <person name="Young N.D."/>
            <person name="Debelle F."/>
            <person name="Oldroyd G.E."/>
            <person name="Geurts R."/>
            <person name="Cannon S.B."/>
            <person name="Udvardi M.K."/>
            <person name="Benedito V.A."/>
            <person name="Mayer K.F."/>
            <person name="Gouzy J."/>
            <person name="Schoof H."/>
            <person name="Van de Peer Y."/>
            <person name="Proost S."/>
            <person name="Cook D.R."/>
            <person name="Meyers B.C."/>
            <person name="Spannagl M."/>
            <person name="Cheung F."/>
            <person name="De Mita S."/>
            <person name="Krishnakumar V."/>
            <person name="Gundlach H."/>
            <person name="Zhou S."/>
            <person name="Mudge J."/>
            <person name="Bharti A.K."/>
            <person name="Murray J.D."/>
            <person name="Naoumkina M.A."/>
            <person name="Rosen B."/>
            <person name="Silverstein K.A."/>
            <person name="Tang H."/>
            <person name="Rombauts S."/>
            <person name="Zhao P.X."/>
            <person name="Zhou P."/>
            <person name="Barbe V."/>
            <person name="Bardou P."/>
            <person name="Bechner M."/>
            <person name="Bellec A."/>
            <person name="Berger A."/>
            <person name="Berges H."/>
            <person name="Bidwell S."/>
            <person name="Bisseling T."/>
            <person name="Choisne N."/>
            <person name="Couloux A."/>
            <person name="Denny R."/>
            <person name="Deshpande S."/>
            <person name="Dai X."/>
            <person name="Doyle J.J."/>
            <person name="Dudez A.M."/>
            <person name="Farmer A.D."/>
            <person name="Fouteau S."/>
            <person name="Franken C."/>
            <person name="Gibelin C."/>
            <person name="Gish J."/>
            <person name="Goldstein S."/>
            <person name="Gonzalez A.J."/>
            <person name="Green P.J."/>
            <person name="Hallab A."/>
            <person name="Hartog M."/>
            <person name="Hua A."/>
            <person name="Humphray S.J."/>
            <person name="Jeong D.H."/>
            <person name="Jing Y."/>
            <person name="Jocker A."/>
            <person name="Kenton S.M."/>
            <person name="Kim D.J."/>
            <person name="Klee K."/>
            <person name="Lai H."/>
            <person name="Lang C."/>
            <person name="Lin S."/>
            <person name="Macmil S.L."/>
            <person name="Magdelenat G."/>
            <person name="Matthews L."/>
            <person name="McCorrison J."/>
            <person name="Monaghan E.L."/>
            <person name="Mun J.H."/>
            <person name="Najar F.Z."/>
            <person name="Nicholson C."/>
            <person name="Noirot C."/>
            <person name="O'Bleness M."/>
            <person name="Paule C.R."/>
            <person name="Poulain J."/>
            <person name="Prion F."/>
            <person name="Qin B."/>
            <person name="Qu C."/>
            <person name="Retzel E.F."/>
            <person name="Riddle C."/>
            <person name="Sallet E."/>
            <person name="Samain S."/>
            <person name="Samson N."/>
            <person name="Sanders I."/>
            <person name="Saurat O."/>
            <person name="Scarpelli C."/>
            <person name="Schiex T."/>
            <person name="Segurens B."/>
            <person name="Severin A.J."/>
            <person name="Sherrier D.J."/>
            <person name="Shi R."/>
            <person name="Sims S."/>
            <person name="Singer S.R."/>
            <person name="Sinharoy S."/>
            <person name="Sterck L."/>
            <person name="Viollet A."/>
            <person name="Wang B.B."/>
            <person name="Wang K."/>
            <person name="Wang M."/>
            <person name="Wang X."/>
            <person name="Warfsmann J."/>
            <person name="Weissenbach J."/>
            <person name="White D.D."/>
            <person name="White J.D."/>
            <person name="Wiley G.B."/>
            <person name="Wincker P."/>
            <person name="Xing Y."/>
            <person name="Yang L."/>
            <person name="Yao Z."/>
            <person name="Ying F."/>
            <person name="Zhai J."/>
            <person name="Zhou L."/>
            <person name="Zuber A."/>
            <person name="Denarie J."/>
            <person name="Dixon R.A."/>
            <person name="May G.D."/>
            <person name="Schwartz D.C."/>
            <person name="Rogers J."/>
            <person name="Quetier F."/>
            <person name="Town C.D."/>
            <person name="Roe B.A."/>
        </authorList>
    </citation>
    <scope>NUCLEOTIDE SEQUENCE [LARGE SCALE GENOMIC DNA]</scope>
    <source>
        <strain evidence="1">A17</strain>
        <strain evidence="2 3">cv. Jemalong A17</strain>
    </source>
</reference>
<dbReference type="HOGENOM" id="CLU_1263226_0_0_1"/>
<dbReference type="InterPro" id="IPR040256">
    <property type="entry name" value="At4g02000-like"/>
</dbReference>
<sequence length="219" mass="25406">MAAGRNFALNDFTFTLHVSSRIPNCSFKMEDFSGKMMKMMIVLMKMRNEEDEEREEKSVVVDSRYDTMDLHNPTVLILKYRSNGFLSDGLIPNDVPLFKIPFRVQVHNAPAGCRFYVREGSLNIANSIGEFLEYDANNNSNLWKLYMRIRVIPDVRNSLKRTIKIKKLRSELKEVQLKYKKLKTSCYPCGHVGSHKLFLTSFSQWSLTMVLFFSGQILP</sequence>
<dbReference type="AlphaFoldDB" id="G7KQT7"/>
<evidence type="ECO:0000313" key="2">
    <source>
        <dbReference type="EnsemblPlants" id="AES81227"/>
    </source>
</evidence>
<dbReference type="eggNOG" id="ENOG502ST2J">
    <property type="taxonomic scope" value="Eukaryota"/>
</dbReference>
<protein>
    <submittedName>
        <fullName evidence="1 2">Uncharacterized protein</fullName>
    </submittedName>
</protein>
<name>G7KQT7_MEDTR</name>
<accession>A0A0C3WC76</accession>
<reference evidence="1 3" key="2">
    <citation type="journal article" date="2014" name="BMC Genomics">
        <title>An improved genome release (version Mt4.0) for the model legume Medicago truncatula.</title>
        <authorList>
            <person name="Tang H."/>
            <person name="Krishnakumar V."/>
            <person name="Bidwell S."/>
            <person name="Rosen B."/>
            <person name="Chan A."/>
            <person name="Zhou S."/>
            <person name="Gentzbittel L."/>
            <person name="Childs K.L."/>
            <person name="Yandell M."/>
            <person name="Gundlach H."/>
            <person name="Mayer K.F."/>
            <person name="Schwartz D.C."/>
            <person name="Town C.D."/>
        </authorList>
    </citation>
    <scope>GENOME REANNOTATION</scope>
    <source>
        <strain evidence="2 3">cv. Jemalong A17</strain>
    </source>
</reference>
<gene>
    <name evidence="1" type="ordered locus">MTR_7g089990</name>
</gene>
<proteinExistence type="predicted"/>
<keyword evidence="3" id="KW-1185">Reference proteome</keyword>
<evidence type="ECO:0000313" key="1">
    <source>
        <dbReference type="EMBL" id="AES81227.2"/>
    </source>
</evidence>
<dbReference type="PANTHER" id="PTHR31286">
    <property type="entry name" value="GLYCINE-RICH CELL WALL STRUCTURAL PROTEIN 1.8-LIKE"/>
    <property type="match status" value="1"/>
</dbReference>
<organism evidence="1 3">
    <name type="scientific">Medicago truncatula</name>
    <name type="common">Barrel medic</name>
    <name type="synonym">Medicago tribuloides</name>
    <dbReference type="NCBI Taxonomy" id="3880"/>
    <lineage>
        <taxon>Eukaryota</taxon>
        <taxon>Viridiplantae</taxon>
        <taxon>Streptophyta</taxon>
        <taxon>Embryophyta</taxon>
        <taxon>Tracheophyta</taxon>
        <taxon>Spermatophyta</taxon>
        <taxon>Magnoliopsida</taxon>
        <taxon>eudicotyledons</taxon>
        <taxon>Gunneridae</taxon>
        <taxon>Pentapetalae</taxon>
        <taxon>rosids</taxon>
        <taxon>fabids</taxon>
        <taxon>Fabales</taxon>
        <taxon>Fabaceae</taxon>
        <taxon>Papilionoideae</taxon>
        <taxon>50 kb inversion clade</taxon>
        <taxon>NPAAA clade</taxon>
        <taxon>Hologalegina</taxon>
        <taxon>IRL clade</taxon>
        <taxon>Trifolieae</taxon>
        <taxon>Medicago</taxon>
    </lineage>
</organism>